<gene>
    <name evidence="10" type="ORF">THAPSDRAFT_22277</name>
</gene>
<dbReference type="eggNOG" id="KOG0383">
    <property type="taxonomic scope" value="Eukaryota"/>
</dbReference>
<proteinExistence type="inferred from homology"/>
<dbReference type="InterPro" id="IPR043563">
    <property type="entry name" value="Sp110/Sp140/Sp140L-like"/>
</dbReference>
<dbReference type="PROSITE" id="PS01359">
    <property type="entry name" value="ZF_PHD_1"/>
    <property type="match status" value="1"/>
</dbReference>
<keyword evidence="6" id="KW-0696">RNA-directed RNA polymerase</keyword>
<dbReference type="SMART" id="SM00249">
    <property type="entry name" value="PHD"/>
    <property type="match status" value="1"/>
</dbReference>
<comment type="similarity">
    <text evidence="6">Belongs to the RdRP family.</text>
</comment>
<dbReference type="InterPro" id="IPR002857">
    <property type="entry name" value="Znf_CXXC"/>
</dbReference>
<accession>B8BZF0</accession>
<dbReference type="Pfam" id="PF05183">
    <property type="entry name" value="RdRP"/>
    <property type="match status" value="1"/>
</dbReference>
<evidence type="ECO:0000259" key="9">
    <source>
        <dbReference type="PROSITE" id="PS51058"/>
    </source>
</evidence>
<feature type="region of interest" description="Disordered" evidence="7">
    <location>
        <begin position="253"/>
        <end position="329"/>
    </location>
</feature>
<evidence type="ECO:0000256" key="6">
    <source>
        <dbReference type="RuleBase" id="RU363098"/>
    </source>
</evidence>
<dbReference type="Gene3D" id="3.30.40.10">
    <property type="entry name" value="Zinc/RING finger domain, C3HC4 (zinc finger)"/>
    <property type="match status" value="1"/>
</dbReference>
<dbReference type="CDD" id="cd15541">
    <property type="entry name" value="PHD_TIF1_like"/>
    <property type="match status" value="1"/>
</dbReference>
<dbReference type="InterPro" id="IPR019787">
    <property type="entry name" value="Znf_PHD-finger"/>
</dbReference>
<feature type="region of interest" description="Disordered" evidence="7">
    <location>
        <begin position="81"/>
        <end position="105"/>
    </location>
</feature>
<dbReference type="InterPro" id="IPR019786">
    <property type="entry name" value="Zinc_finger_PHD-type_CS"/>
</dbReference>
<feature type="compositionally biased region" description="Polar residues" evidence="7">
    <location>
        <begin position="263"/>
        <end position="276"/>
    </location>
</feature>
<evidence type="ECO:0000256" key="7">
    <source>
        <dbReference type="SAM" id="MobiDB-lite"/>
    </source>
</evidence>
<organism evidence="10 11">
    <name type="scientific">Thalassiosira pseudonana</name>
    <name type="common">Marine diatom</name>
    <name type="synonym">Cyclotella nana</name>
    <dbReference type="NCBI Taxonomy" id="35128"/>
    <lineage>
        <taxon>Eukaryota</taxon>
        <taxon>Sar</taxon>
        <taxon>Stramenopiles</taxon>
        <taxon>Ochrophyta</taxon>
        <taxon>Bacillariophyta</taxon>
        <taxon>Coscinodiscophyceae</taxon>
        <taxon>Thalassiosirophycidae</taxon>
        <taxon>Thalassiosirales</taxon>
        <taxon>Thalassiosiraceae</taxon>
        <taxon>Thalassiosira</taxon>
    </lineage>
</organism>
<dbReference type="GO" id="GO:0003723">
    <property type="term" value="F:RNA binding"/>
    <property type="evidence" value="ECO:0007669"/>
    <property type="project" value="UniProtKB-KW"/>
</dbReference>
<dbReference type="InterPro" id="IPR013083">
    <property type="entry name" value="Znf_RING/FYVE/PHD"/>
</dbReference>
<dbReference type="InParanoid" id="B8BZF0"/>
<evidence type="ECO:0000256" key="1">
    <source>
        <dbReference type="ARBA" id="ARBA00022723"/>
    </source>
</evidence>
<name>B8BZF0_THAPS</name>
<dbReference type="PANTHER" id="PTHR46386:SF1">
    <property type="entry name" value="NUCLEAR BODY PROTEIN SP140-LIKE PROTEIN"/>
    <property type="match status" value="1"/>
</dbReference>
<reference evidence="10 11" key="1">
    <citation type="journal article" date="2004" name="Science">
        <title>The genome of the diatom Thalassiosira pseudonana: ecology, evolution, and metabolism.</title>
        <authorList>
            <person name="Armbrust E.V."/>
            <person name="Berges J.A."/>
            <person name="Bowler C."/>
            <person name="Green B.R."/>
            <person name="Martinez D."/>
            <person name="Putnam N.H."/>
            <person name="Zhou S."/>
            <person name="Allen A.E."/>
            <person name="Apt K.E."/>
            <person name="Bechner M."/>
            <person name="Brzezinski M.A."/>
            <person name="Chaal B.K."/>
            <person name="Chiovitti A."/>
            <person name="Davis A.K."/>
            <person name="Demarest M.S."/>
            <person name="Detter J.C."/>
            <person name="Glavina T."/>
            <person name="Goodstein D."/>
            <person name="Hadi M.Z."/>
            <person name="Hellsten U."/>
            <person name="Hildebrand M."/>
            <person name="Jenkins B.D."/>
            <person name="Jurka J."/>
            <person name="Kapitonov V.V."/>
            <person name="Kroger N."/>
            <person name="Lau W.W."/>
            <person name="Lane T.W."/>
            <person name="Larimer F.W."/>
            <person name="Lippmeier J.C."/>
            <person name="Lucas S."/>
            <person name="Medina M."/>
            <person name="Montsant A."/>
            <person name="Obornik M."/>
            <person name="Parker M.S."/>
            <person name="Palenik B."/>
            <person name="Pazour G.J."/>
            <person name="Richardson P.M."/>
            <person name="Rynearson T.A."/>
            <person name="Saito M.A."/>
            <person name="Schwartz D.C."/>
            <person name="Thamatrakoln K."/>
            <person name="Valentin K."/>
            <person name="Vardi A."/>
            <person name="Wilkerson F.P."/>
            <person name="Rokhsar D.S."/>
        </authorList>
    </citation>
    <scope>NUCLEOTIDE SEQUENCE [LARGE SCALE GENOMIC DNA]</scope>
    <source>
        <strain evidence="10 11">CCMP1335</strain>
    </source>
</reference>
<dbReference type="PROSITE" id="PS50016">
    <property type="entry name" value="ZF_PHD_2"/>
    <property type="match status" value="1"/>
</dbReference>
<dbReference type="Proteomes" id="UP000001449">
    <property type="component" value="Chromosome 4"/>
</dbReference>
<dbReference type="PaxDb" id="35128-Thaps22277"/>
<dbReference type="InterPro" id="IPR001965">
    <property type="entry name" value="Znf_PHD"/>
</dbReference>
<keyword evidence="3" id="KW-0862">Zinc</keyword>
<dbReference type="InterPro" id="IPR011011">
    <property type="entry name" value="Znf_FYVE_PHD"/>
</dbReference>
<dbReference type="GO" id="GO:0003968">
    <property type="term" value="F:RNA-directed RNA polymerase activity"/>
    <property type="evidence" value="ECO:0000318"/>
    <property type="project" value="GO_Central"/>
</dbReference>
<evidence type="ECO:0000313" key="10">
    <source>
        <dbReference type="EMBL" id="EED92869.1"/>
    </source>
</evidence>
<keyword evidence="1" id="KW-0479">Metal-binding</keyword>
<feature type="domain" description="PHD-type" evidence="8">
    <location>
        <begin position="512"/>
        <end position="559"/>
    </location>
</feature>
<feature type="compositionally biased region" description="Polar residues" evidence="7">
    <location>
        <begin position="173"/>
        <end position="185"/>
    </location>
</feature>
<feature type="compositionally biased region" description="Polar residues" evidence="7">
    <location>
        <begin position="294"/>
        <end position="313"/>
    </location>
</feature>
<dbReference type="EC" id="2.7.7.48" evidence="6"/>
<dbReference type="KEGG" id="tps:THAPSDRAFT_22277"/>
<dbReference type="GeneID" id="7447966"/>
<comment type="catalytic activity">
    <reaction evidence="6">
        <text>RNA(n) + a ribonucleoside 5'-triphosphate = RNA(n+1) + diphosphate</text>
        <dbReference type="Rhea" id="RHEA:21248"/>
        <dbReference type="Rhea" id="RHEA-COMP:14527"/>
        <dbReference type="Rhea" id="RHEA-COMP:17342"/>
        <dbReference type="ChEBI" id="CHEBI:33019"/>
        <dbReference type="ChEBI" id="CHEBI:61557"/>
        <dbReference type="ChEBI" id="CHEBI:140395"/>
        <dbReference type="EC" id="2.7.7.48"/>
    </reaction>
</comment>
<keyword evidence="11" id="KW-1185">Reference proteome</keyword>
<evidence type="ECO:0000259" key="8">
    <source>
        <dbReference type="PROSITE" id="PS50016"/>
    </source>
</evidence>
<keyword evidence="6" id="KW-0808">Transferase</keyword>
<dbReference type="GO" id="GO:0031380">
    <property type="term" value="C:nuclear RNA-directed RNA polymerase complex"/>
    <property type="evidence" value="ECO:0000318"/>
    <property type="project" value="GO_Central"/>
</dbReference>
<evidence type="ECO:0000256" key="4">
    <source>
        <dbReference type="ARBA" id="ARBA00023125"/>
    </source>
</evidence>
<evidence type="ECO:0000256" key="5">
    <source>
        <dbReference type="PROSITE-ProRule" id="PRU00146"/>
    </source>
</evidence>
<dbReference type="RefSeq" id="XP_002289332.1">
    <property type="nucleotide sequence ID" value="XM_002289296.1"/>
</dbReference>
<protein>
    <recommendedName>
        <fullName evidence="6">RNA-dependent RNA polymerase</fullName>
        <ecNumber evidence="6">2.7.7.48</ecNumber>
    </recommendedName>
</protein>
<dbReference type="GO" id="GO:0008270">
    <property type="term" value="F:zinc ion binding"/>
    <property type="evidence" value="ECO:0007669"/>
    <property type="project" value="UniProtKB-KW"/>
</dbReference>
<evidence type="ECO:0000256" key="3">
    <source>
        <dbReference type="ARBA" id="ARBA00022833"/>
    </source>
</evidence>
<feature type="region of interest" description="Disordered" evidence="7">
    <location>
        <begin position="173"/>
        <end position="194"/>
    </location>
</feature>
<dbReference type="GO" id="GO:0030422">
    <property type="term" value="P:siRNA processing"/>
    <property type="evidence" value="ECO:0000318"/>
    <property type="project" value="GO_Central"/>
</dbReference>
<dbReference type="SUPFAM" id="SSF57903">
    <property type="entry name" value="FYVE/PHD zinc finger"/>
    <property type="match status" value="1"/>
</dbReference>
<dbReference type="STRING" id="35128.B8BZF0"/>
<dbReference type="PANTHER" id="PTHR46386">
    <property type="entry name" value="NUCLEAR BODY PROTEIN SP140"/>
    <property type="match status" value="1"/>
</dbReference>
<feature type="domain" description="CXXC-type" evidence="9">
    <location>
        <begin position="560"/>
        <end position="599"/>
    </location>
</feature>
<evidence type="ECO:0000256" key="2">
    <source>
        <dbReference type="ARBA" id="ARBA00022771"/>
    </source>
</evidence>
<sequence>MKDNSVVPKLESEVMDACIGKSIERGGNDAISLDVSEVKTADEALFTLSTDNEDLDQHNPAGTSLEFSELNEDDCNLAVTTDGTSDNGMPPESGSPLSRKASGLVPKCNPTDAKLKFEHFSCESKEEEEEEEEEEDTLVDVDKVAVACSDLSAGSTKTTECFREVPSSCKTMRLSSGNAVSSTPTDTKDPIPRDYRVQDDTSVVVDVCNDGEHVDSNTKMIESLKESEAQPGHEVSVLCPKRNPADTKLASSAIFSEHRGESDTLTDATAGTTSEGVSIHSIDTENVSEKKSNETNQTSNRPHTTHGTQQTVEGVSISDDGKKPQGGIGVDNCAITDSVSDVKTDGVLALPTGGEGNTRFSHSCMKNGLPSSRTSDAKFTSKDFEGEDAGLEYAEVGKNSSRESVEDSVPMHAEELEVDTLRQGDDNIADDNSTIYSLHDYSTVNSDELMGEAREELDLHDGNESAAKPWYQTSKRAQTKWTFIHNPTSHALSKIPKTILTSDELERSQTNDDECYICDDGGFLICCDFCSKSFHLLCHIPALGKPPRRRWKCCECRAVERTKKSRCGECHACTRKKCGKCRHCLDTSSHETCVLRKCKAMRYAAPECLLTKRKRQHINEEKEDRGRQSRPLSDKVAKLVEAGWKKLRIQRRNSRRTVYVSPTREMVFISSDAADEFESLRRQYGEDEVRSWEVYTHLRRQSGCPRLVVGSNQYDARPSHTQLAVSEMRKQPTSSARSMIGLGEKPTPKRRKIRKDGRYPLGGITSTSKKRSQIDMCRTSRARPIKNSFPGIEDPFSSRAVAATENHIEGKKKKIVYTKMRKTSFFEEYFPQGVLIHEFELNSNDHHGSKYQDGNKTYELASCKVNKQSGRFGARTIRLVYIATKGDRGEINLQEDLNKLCCFGNLGIKAEARLAHLQSEAMRIQYISWKQLKEIKENGHEGCGYAPPCYFKSEKHDAIQVRIIAPQFGLIKGMLLKKRGISHIQIPTSMIKAAPSCDNGAEEWAALVVKNEFPSEENSYHGRFLDPEKSTLESWRRMKKKVFSDMYRRMLIGYGVPKRDVDAYTKRSEDAETVRHAHLKGVADPTGAIPYGKVFVSGYTSNKEGKRELFGKCLDQNYVFVTRSPSLAPTDAKLLSVLTSRPNEMSHEHWEMLCNYKFGTIVFGSPSNNQTPMPCLIGDGDLDGDDYLVFWESGILSHLLHSTTELSRKSRILLRKLTLPETKHSLVRKSNKLSSAQYDENWLSKAQQQMLDFPAQNAACSLVGALYKLCKEFSKRDDGFVDIYDENACAFARAYKDAMDVQKHGGKIYLPEHLHFHLIEALQKFLEK</sequence>
<keyword evidence="6" id="KW-0694">RNA-binding</keyword>
<dbReference type="PROSITE" id="PS51058">
    <property type="entry name" value="ZF_CXXC"/>
    <property type="match status" value="1"/>
</dbReference>
<dbReference type="EMBL" id="CM000641">
    <property type="protein sequence ID" value="EED92869.1"/>
    <property type="molecule type" value="Genomic_DNA"/>
</dbReference>
<dbReference type="HOGENOM" id="CLU_259328_0_0_1"/>
<feature type="region of interest" description="Disordered" evidence="7">
    <location>
        <begin position="724"/>
        <end position="777"/>
    </location>
</feature>
<reference evidence="10 11" key="2">
    <citation type="journal article" date="2008" name="Nature">
        <title>The Phaeodactylum genome reveals the evolutionary history of diatom genomes.</title>
        <authorList>
            <person name="Bowler C."/>
            <person name="Allen A.E."/>
            <person name="Badger J.H."/>
            <person name="Grimwood J."/>
            <person name="Jabbari K."/>
            <person name="Kuo A."/>
            <person name="Maheswari U."/>
            <person name="Martens C."/>
            <person name="Maumus F."/>
            <person name="Otillar R.P."/>
            <person name="Rayko E."/>
            <person name="Salamov A."/>
            <person name="Vandepoele K."/>
            <person name="Beszteri B."/>
            <person name="Gruber A."/>
            <person name="Heijde M."/>
            <person name="Katinka M."/>
            <person name="Mock T."/>
            <person name="Valentin K."/>
            <person name="Verret F."/>
            <person name="Berges J.A."/>
            <person name="Brownlee C."/>
            <person name="Cadoret J.P."/>
            <person name="Chiovitti A."/>
            <person name="Choi C.J."/>
            <person name="Coesel S."/>
            <person name="De Martino A."/>
            <person name="Detter J.C."/>
            <person name="Durkin C."/>
            <person name="Falciatore A."/>
            <person name="Fournet J."/>
            <person name="Haruta M."/>
            <person name="Huysman M.J."/>
            <person name="Jenkins B.D."/>
            <person name="Jiroutova K."/>
            <person name="Jorgensen R.E."/>
            <person name="Joubert Y."/>
            <person name="Kaplan A."/>
            <person name="Kroger N."/>
            <person name="Kroth P.G."/>
            <person name="La Roche J."/>
            <person name="Lindquist E."/>
            <person name="Lommer M."/>
            <person name="Martin-Jezequel V."/>
            <person name="Lopez P.J."/>
            <person name="Lucas S."/>
            <person name="Mangogna M."/>
            <person name="McGinnis K."/>
            <person name="Medlin L.K."/>
            <person name="Montsant A."/>
            <person name="Oudot-Le Secq M.P."/>
            <person name="Napoli C."/>
            <person name="Obornik M."/>
            <person name="Parker M.S."/>
            <person name="Petit J.L."/>
            <person name="Porcel B.M."/>
            <person name="Poulsen N."/>
            <person name="Robison M."/>
            <person name="Rychlewski L."/>
            <person name="Rynearson T.A."/>
            <person name="Schmutz J."/>
            <person name="Shapiro H."/>
            <person name="Siaut M."/>
            <person name="Stanley M."/>
            <person name="Sussman M.R."/>
            <person name="Taylor A.R."/>
            <person name="Vardi A."/>
            <person name="von Dassow P."/>
            <person name="Vyverman W."/>
            <person name="Willis A."/>
            <person name="Wyrwicz L.S."/>
            <person name="Rokhsar D.S."/>
            <person name="Weissenbach J."/>
            <person name="Armbrust E.V."/>
            <person name="Green B.R."/>
            <person name="Van de Peer Y."/>
            <person name="Grigoriev I.V."/>
        </authorList>
    </citation>
    <scope>NUCLEOTIDE SEQUENCE [LARGE SCALE GENOMIC DNA]</scope>
    <source>
        <strain evidence="10 11">CCMP1335</strain>
    </source>
</reference>
<keyword evidence="4" id="KW-0238">DNA-binding</keyword>
<keyword evidence="6" id="KW-0548">Nucleotidyltransferase</keyword>
<evidence type="ECO:0000313" key="11">
    <source>
        <dbReference type="Proteomes" id="UP000001449"/>
    </source>
</evidence>
<keyword evidence="2 5" id="KW-0863">Zinc-finger</keyword>
<dbReference type="InterPro" id="IPR057596">
    <property type="entry name" value="RDRP_core"/>
</dbReference>
<dbReference type="GO" id="GO:0003677">
    <property type="term" value="F:DNA binding"/>
    <property type="evidence" value="ECO:0007669"/>
    <property type="project" value="UniProtKB-KW"/>
</dbReference>